<accession>A0ABS2PA61</accession>
<feature type="transmembrane region" description="Helical" evidence="1">
    <location>
        <begin position="37"/>
        <end position="56"/>
    </location>
</feature>
<keyword evidence="1" id="KW-0472">Membrane</keyword>
<dbReference type="RefSeq" id="WP_204696419.1">
    <property type="nucleotide sequence ID" value="NZ_JAFBEC010000003.1"/>
</dbReference>
<comment type="caution">
    <text evidence="2">The sequence shown here is derived from an EMBL/GenBank/DDBJ whole genome shotgun (WGS) entry which is preliminary data.</text>
</comment>
<evidence type="ECO:0000313" key="2">
    <source>
        <dbReference type="EMBL" id="MBM7632285.1"/>
    </source>
</evidence>
<organism evidence="2 3">
    <name type="scientific">Geomicrobium sediminis</name>
    <dbReference type="NCBI Taxonomy" id="1347788"/>
    <lineage>
        <taxon>Bacteria</taxon>
        <taxon>Bacillati</taxon>
        <taxon>Bacillota</taxon>
        <taxon>Bacilli</taxon>
        <taxon>Bacillales</taxon>
        <taxon>Geomicrobium</taxon>
    </lineage>
</organism>
<keyword evidence="1" id="KW-0812">Transmembrane</keyword>
<keyword evidence="1" id="KW-1133">Transmembrane helix</keyword>
<feature type="transmembrane region" description="Helical" evidence="1">
    <location>
        <begin position="7"/>
        <end position="25"/>
    </location>
</feature>
<dbReference type="Proteomes" id="UP000741863">
    <property type="component" value="Unassembled WGS sequence"/>
</dbReference>
<reference evidence="2 3" key="1">
    <citation type="submission" date="2021-01" db="EMBL/GenBank/DDBJ databases">
        <title>Genomic Encyclopedia of Type Strains, Phase IV (KMG-IV): sequencing the most valuable type-strain genomes for metagenomic binning, comparative biology and taxonomic classification.</title>
        <authorList>
            <person name="Goeker M."/>
        </authorList>
    </citation>
    <scope>NUCLEOTIDE SEQUENCE [LARGE SCALE GENOMIC DNA]</scope>
    <source>
        <strain evidence="2 3">DSM 25540</strain>
    </source>
</reference>
<sequence>MTKMQGLLVYLAGISLLLATIFLIGDQHVIFQLPVDLFVLWIGKLLVIPLLWFLILKVNLEE</sequence>
<dbReference type="EMBL" id="JAFBEC010000003">
    <property type="protein sequence ID" value="MBM7632285.1"/>
    <property type="molecule type" value="Genomic_DNA"/>
</dbReference>
<gene>
    <name evidence="2" type="ORF">JOD17_001378</name>
</gene>
<protein>
    <submittedName>
        <fullName evidence="2">Uncharacterized protein</fullName>
    </submittedName>
</protein>
<proteinExistence type="predicted"/>
<evidence type="ECO:0000313" key="3">
    <source>
        <dbReference type="Proteomes" id="UP000741863"/>
    </source>
</evidence>
<name>A0ABS2PA61_9BACL</name>
<keyword evidence="3" id="KW-1185">Reference proteome</keyword>
<evidence type="ECO:0000256" key="1">
    <source>
        <dbReference type="SAM" id="Phobius"/>
    </source>
</evidence>